<dbReference type="CDD" id="cd07017">
    <property type="entry name" value="S14_ClpP_2"/>
    <property type="match status" value="1"/>
</dbReference>
<dbReference type="Pfam" id="PF00574">
    <property type="entry name" value="CLP_protease"/>
    <property type="match status" value="1"/>
</dbReference>
<dbReference type="PANTHER" id="PTHR10381:SF70">
    <property type="entry name" value="ATP-DEPENDENT CLP PROTEASE PROTEOLYTIC SUBUNIT"/>
    <property type="match status" value="1"/>
</dbReference>
<dbReference type="Proteomes" id="UP001291653">
    <property type="component" value="Unassembled WGS sequence"/>
</dbReference>
<evidence type="ECO:0000256" key="2">
    <source>
        <dbReference type="ARBA" id="ARBA00022490"/>
    </source>
</evidence>
<feature type="active site" evidence="6">
    <location>
        <position position="171"/>
    </location>
</feature>
<dbReference type="PRINTS" id="PR00127">
    <property type="entry name" value="CLPPROTEASEP"/>
</dbReference>
<keyword evidence="2 6" id="KW-0963">Cytoplasm</keyword>
<comment type="catalytic activity">
    <reaction evidence="6">
        <text>Hydrolysis of proteins to small peptides in the presence of ATP and magnesium. alpha-casein is the usual test substrate. In the absence of ATP, only oligopeptides shorter than five residues are hydrolyzed (such as succinyl-Leu-Tyr-|-NHMec, and Leu-Tyr-Leu-|-Tyr-Trp, in which cleavage of the -Tyr-|-Leu- and -Tyr-|-Trp bonds also occurs).</text>
        <dbReference type="EC" id="3.4.21.92"/>
    </reaction>
</comment>
<dbReference type="HAMAP" id="MF_00444">
    <property type="entry name" value="ClpP"/>
    <property type="match status" value="1"/>
</dbReference>
<dbReference type="InterPro" id="IPR029045">
    <property type="entry name" value="ClpP/crotonase-like_dom_sf"/>
</dbReference>
<comment type="caution">
    <text evidence="8">The sequence shown here is derived from an EMBL/GenBank/DDBJ whole genome shotgun (WGS) entry which is preliminary data.</text>
</comment>
<feature type="active site" description="Nucleophile" evidence="6">
    <location>
        <position position="146"/>
    </location>
</feature>
<reference evidence="8 9" key="1">
    <citation type="submission" date="2022-10" db="EMBL/GenBank/DDBJ databases">
        <title>Draft genome sequence of Streptomyces sp. YSPA8.</title>
        <authorList>
            <person name="Moriuchi R."/>
            <person name="Dohra H."/>
            <person name="Yamamura H."/>
            <person name="Kodani S."/>
        </authorList>
    </citation>
    <scope>NUCLEOTIDE SEQUENCE [LARGE SCALE GENOMIC DNA]</scope>
    <source>
        <strain evidence="8 9">YSPA8</strain>
    </source>
</reference>
<dbReference type="NCBIfam" id="NF009205">
    <property type="entry name" value="PRK12553.1"/>
    <property type="match status" value="1"/>
</dbReference>
<evidence type="ECO:0000256" key="5">
    <source>
        <dbReference type="ARBA" id="ARBA00022825"/>
    </source>
</evidence>
<keyword evidence="5 6" id="KW-0720">Serine protease</keyword>
<sequence length="252" mass="26811">MALSDLRVRVHGYEGRGVPGPSPGERRAPAAQTLTTARQAVRDEQVDYVTIPMPYAAGEPSLGGLGDQVYSRLLGERIIFLGQQVDDDIANKITAQMLLLAADPEKDIYLYINSPGGSVTAGMAVYDTMQYIPNDVVTIGMGMAASMGQFLLTGGTPGKRFALPHTDILMHQGSAGLGGTASDIKIQAEYLLRTKQRMAEITARHSGQTVEAIIRDGDRDRWFTAEEARDYGLIDEIITAASGVPGGGGTGA</sequence>
<dbReference type="SUPFAM" id="SSF52096">
    <property type="entry name" value="ClpP/crotonase"/>
    <property type="match status" value="1"/>
</dbReference>
<comment type="subcellular location">
    <subcellularLocation>
        <location evidence="6">Cytoplasm</location>
    </subcellularLocation>
</comment>
<keyword evidence="3 6" id="KW-0645">Protease</keyword>
<protein>
    <recommendedName>
        <fullName evidence="6 7">ATP-dependent Clp protease proteolytic subunit</fullName>
        <ecNumber evidence="6">3.4.21.92</ecNumber>
    </recommendedName>
    <alternativeName>
        <fullName evidence="6">Endopeptidase Clp</fullName>
    </alternativeName>
</protein>
<dbReference type="EMBL" id="BSBI01000002">
    <property type="protein sequence ID" value="GLF93705.1"/>
    <property type="molecule type" value="Genomic_DNA"/>
</dbReference>
<dbReference type="Gene3D" id="3.90.226.10">
    <property type="entry name" value="2-enoyl-CoA Hydratase, Chain A, domain 1"/>
    <property type="match status" value="1"/>
</dbReference>
<dbReference type="NCBIfam" id="NF001368">
    <property type="entry name" value="PRK00277.1"/>
    <property type="match status" value="1"/>
</dbReference>
<dbReference type="EC" id="3.4.21.92" evidence="6"/>
<dbReference type="InterPro" id="IPR001907">
    <property type="entry name" value="ClpP"/>
</dbReference>
<dbReference type="GO" id="GO:0006508">
    <property type="term" value="P:proteolysis"/>
    <property type="evidence" value="ECO:0007669"/>
    <property type="project" value="UniProtKB-KW"/>
</dbReference>
<keyword evidence="9" id="KW-1185">Reference proteome</keyword>
<comment type="similarity">
    <text evidence="1 6 7">Belongs to the peptidase S14 family.</text>
</comment>
<evidence type="ECO:0000256" key="3">
    <source>
        <dbReference type="ARBA" id="ARBA00022670"/>
    </source>
</evidence>
<accession>A0ABQ5NTM5</accession>
<dbReference type="InterPro" id="IPR023562">
    <property type="entry name" value="ClpP/TepA"/>
</dbReference>
<evidence type="ECO:0000313" key="9">
    <source>
        <dbReference type="Proteomes" id="UP001291653"/>
    </source>
</evidence>
<keyword evidence="4 6" id="KW-0378">Hydrolase</keyword>
<evidence type="ECO:0000256" key="1">
    <source>
        <dbReference type="ARBA" id="ARBA00007039"/>
    </source>
</evidence>
<name>A0ABQ5NTM5_9ACTN</name>
<dbReference type="PANTHER" id="PTHR10381">
    <property type="entry name" value="ATP-DEPENDENT CLP PROTEASE PROTEOLYTIC SUBUNIT"/>
    <property type="match status" value="1"/>
</dbReference>
<gene>
    <name evidence="6" type="primary">clpP</name>
    <name evidence="8" type="ORF">SYYSPA8_05430</name>
</gene>
<proteinExistence type="inferred from homology"/>
<evidence type="ECO:0000256" key="6">
    <source>
        <dbReference type="HAMAP-Rule" id="MF_00444"/>
    </source>
</evidence>
<evidence type="ECO:0000256" key="7">
    <source>
        <dbReference type="RuleBase" id="RU003567"/>
    </source>
</evidence>
<evidence type="ECO:0000313" key="8">
    <source>
        <dbReference type="EMBL" id="GLF93705.1"/>
    </source>
</evidence>
<dbReference type="GO" id="GO:0008233">
    <property type="term" value="F:peptidase activity"/>
    <property type="evidence" value="ECO:0007669"/>
    <property type="project" value="UniProtKB-KW"/>
</dbReference>
<evidence type="ECO:0000256" key="4">
    <source>
        <dbReference type="ARBA" id="ARBA00022801"/>
    </source>
</evidence>
<organism evidence="8 9">
    <name type="scientific">Streptomyces yaizuensis</name>
    <dbReference type="NCBI Taxonomy" id="2989713"/>
    <lineage>
        <taxon>Bacteria</taxon>
        <taxon>Bacillati</taxon>
        <taxon>Actinomycetota</taxon>
        <taxon>Actinomycetes</taxon>
        <taxon>Kitasatosporales</taxon>
        <taxon>Streptomycetaceae</taxon>
        <taxon>Streptomyces</taxon>
    </lineage>
</organism>
<comment type="subunit">
    <text evidence="6">Fourteen ClpP subunits assemble into 2 heptameric rings which stack back to back to give a disk-like structure with a central cavity, resembling the structure of eukaryotic proteasomes.</text>
</comment>
<comment type="function">
    <text evidence="6">Cleaves peptides in various proteins in a process that requires ATP hydrolysis. Has a chymotrypsin-like activity. Plays a major role in the degradation of misfolded proteins.</text>
</comment>